<dbReference type="Proteomes" id="UP000198896">
    <property type="component" value="Unassembled WGS sequence"/>
</dbReference>
<dbReference type="InterPro" id="IPR004013">
    <property type="entry name" value="PHP_dom"/>
</dbReference>
<dbReference type="InterPro" id="IPR016195">
    <property type="entry name" value="Pol/histidinol_Pase-like"/>
</dbReference>
<evidence type="ECO:0000313" key="2">
    <source>
        <dbReference type="EMBL" id="SFE19553.1"/>
    </source>
</evidence>
<dbReference type="EMBL" id="FONL01000002">
    <property type="protein sequence ID" value="SFE19553.1"/>
    <property type="molecule type" value="Genomic_DNA"/>
</dbReference>
<accession>A0A1I1YN27</accession>
<protein>
    <recommendedName>
        <fullName evidence="1">Polymerase/histidinol phosphatase N-terminal domain-containing protein</fullName>
    </recommendedName>
</protein>
<dbReference type="SUPFAM" id="SSF89550">
    <property type="entry name" value="PHP domain-like"/>
    <property type="match status" value="1"/>
</dbReference>
<dbReference type="PANTHER" id="PTHR42924:SF3">
    <property type="entry name" value="POLYMERASE_HISTIDINOL PHOSPHATASE N-TERMINAL DOMAIN-CONTAINING PROTEIN"/>
    <property type="match status" value="1"/>
</dbReference>
<gene>
    <name evidence="2" type="ORF">SAMN05216245_102229</name>
</gene>
<organism evidence="2 3">
    <name type="scientific">Succiniclasticum ruminis DSM 9236</name>
    <dbReference type="NCBI Taxonomy" id="1123323"/>
    <lineage>
        <taxon>Bacteria</taxon>
        <taxon>Bacillati</taxon>
        <taxon>Bacillota</taxon>
        <taxon>Negativicutes</taxon>
        <taxon>Acidaminococcales</taxon>
        <taxon>Acidaminococcaceae</taxon>
        <taxon>Succiniclasticum</taxon>
    </lineage>
</organism>
<reference evidence="2 3" key="1">
    <citation type="submission" date="2016-10" db="EMBL/GenBank/DDBJ databases">
        <authorList>
            <person name="de Groot N.N."/>
        </authorList>
    </citation>
    <scope>NUCLEOTIDE SEQUENCE [LARGE SCALE GENOMIC DNA]</scope>
    <source>
        <strain evidence="2 3">DSM 9236</strain>
    </source>
</reference>
<evidence type="ECO:0000259" key="1">
    <source>
        <dbReference type="SMART" id="SM00481"/>
    </source>
</evidence>
<dbReference type="InterPro" id="IPR052018">
    <property type="entry name" value="PHP_domain"/>
</dbReference>
<name>A0A1I1YN27_9FIRM</name>
<dbReference type="SMART" id="SM00481">
    <property type="entry name" value="POLIIIAc"/>
    <property type="match status" value="1"/>
</dbReference>
<dbReference type="GO" id="GO:0004534">
    <property type="term" value="F:5'-3' RNA exonuclease activity"/>
    <property type="evidence" value="ECO:0007669"/>
    <property type="project" value="TreeGrafter"/>
</dbReference>
<dbReference type="GO" id="GO:0035312">
    <property type="term" value="F:5'-3' DNA exonuclease activity"/>
    <property type="evidence" value="ECO:0007669"/>
    <property type="project" value="TreeGrafter"/>
</dbReference>
<dbReference type="PANTHER" id="PTHR42924">
    <property type="entry name" value="EXONUCLEASE"/>
    <property type="match status" value="1"/>
</dbReference>
<feature type="domain" description="Polymerase/histidinol phosphatase N-terminal" evidence="1">
    <location>
        <begin position="5"/>
        <end position="70"/>
    </location>
</feature>
<dbReference type="CDD" id="cd07438">
    <property type="entry name" value="PHP_HisPPase_AMP"/>
    <property type="match status" value="1"/>
</dbReference>
<dbReference type="Gene3D" id="1.10.150.650">
    <property type="match status" value="1"/>
</dbReference>
<dbReference type="STRING" id="1123323.SAMN05216245_102229"/>
<dbReference type="AlphaFoldDB" id="A0A1I1YN27"/>
<evidence type="ECO:0000313" key="3">
    <source>
        <dbReference type="Proteomes" id="UP000198896"/>
    </source>
</evidence>
<dbReference type="Gene3D" id="3.20.20.140">
    <property type="entry name" value="Metal-dependent hydrolases"/>
    <property type="match status" value="1"/>
</dbReference>
<dbReference type="Pfam" id="PF02811">
    <property type="entry name" value="PHP"/>
    <property type="match status" value="1"/>
</dbReference>
<dbReference type="RefSeq" id="WP_177205882.1">
    <property type="nucleotide sequence ID" value="NZ_FONL01000002.1"/>
</dbReference>
<dbReference type="InterPro" id="IPR003141">
    <property type="entry name" value="Pol/His_phosphatase_N"/>
</dbReference>
<proteinExistence type="predicted"/>
<keyword evidence="3" id="KW-1185">Reference proteome</keyword>
<sequence length="274" mass="30751">MRGFADLHIHSSNSDGVYPPRELAAMAKASGITVLALTDHDTLKGLPEMKEAAASAGIDFIPGVEFSARWENRQVHILGYGIDEHNALLLERLADVRDARRSRLEKIIKRLHEMGMDVDVPVPEEGQRAVGRPHIARALVAQRYVRTVQEAFDLYIGEGRPAYQPQTKMTPPEAVELIHQAGGLAVQAHPEEIGDREMALRLLEELPYDGLEVYHPSAKEKDIEAFWLQIAQERGLLIAGGSDYHGNAGRFPEKLTEWRIPREKVRDLINRFGF</sequence>